<dbReference type="SUPFAM" id="SSF55785">
    <property type="entry name" value="PYP-like sensor domain (PAS domain)"/>
    <property type="match status" value="1"/>
</dbReference>
<dbReference type="GO" id="GO:0043565">
    <property type="term" value="F:sequence-specific DNA binding"/>
    <property type="evidence" value="ECO:0007669"/>
    <property type="project" value="InterPro"/>
</dbReference>
<dbReference type="SMART" id="SM00342">
    <property type="entry name" value="HTH_ARAC"/>
    <property type="match status" value="1"/>
</dbReference>
<sequence length="245" mass="27060">MVHPDDIQGEFLANLAQPLWGSEIFDEVSDTVAFVKDAAGRYLAVNETLVRRCGARGKADLIGKTAQEVFPSPLGEDFTRQDLELLAGGPTIRSQLELHLYPGGESGWCLTWKRALFGKGGEIVGLTGISRDLTSTSDEAEELGELAQVLRHIRDHLEEPLTLEELSLASGLSPFQIGQRIKRIFGLTTRQYITRARIEAARHLLKSTSLPLSEIALQCGFSDQSALTRQFKRAVGITPKIYRDQ</sequence>
<accession>A0A934VGR2</accession>
<dbReference type="Gene3D" id="3.30.450.20">
    <property type="entry name" value="PAS domain"/>
    <property type="match status" value="1"/>
</dbReference>
<dbReference type="InterPro" id="IPR013656">
    <property type="entry name" value="PAS_4"/>
</dbReference>
<dbReference type="InterPro" id="IPR018062">
    <property type="entry name" value="HTH_AraC-typ_CS"/>
</dbReference>
<dbReference type="PANTHER" id="PTHR46796:SF13">
    <property type="entry name" value="HTH-TYPE TRANSCRIPTIONAL ACTIVATOR RHAS"/>
    <property type="match status" value="1"/>
</dbReference>
<dbReference type="Pfam" id="PF12833">
    <property type="entry name" value="HTH_18"/>
    <property type="match status" value="1"/>
</dbReference>
<dbReference type="InterPro" id="IPR020449">
    <property type="entry name" value="Tscrpt_reg_AraC-type_HTH"/>
</dbReference>
<dbReference type="InterPro" id="IPR035965">
    <property type="entry name" value="PAS-like_dom_sf"/>
</dbReference>
<dbReference type="GO" id="GO:0003700">
    <property type="term" value="F:DNA-binding transcription factor activity"/>
    <property type="evidence" value="ECO:0007669"/>
    <property type="project" value="InterPro"/>
</dbReference>
<evidence type="ECO:0000313" key="6">
    <source>
        <dbReference type="Proteomes" id="UP000604083"/>
    </source>
</evidence>
<dbReference type="PRINTS" id="PR00032">
    <property type="entry name" value="HTHARAC"/>
</dbReference>
<dbReference type="EMBL" id="JAENIO010000005">
    <property type="protein sequence ID" value="MBK1833133.1"/>
    <property type="molecule type" value="Genomic_DNA"/>
</dbReference>
<dbReference type="InterPro" id="IPR018060">
    <property type="entry name" value="HTH_AraC"/>
</dbReference>
<organism evidence="5 6">
    <name type="scientific">Roseibacillus ishigakijimensis</name>
    <dbReference type="NCBI Taxonomy" id="454146"/>
    <lineage>
        <taxon>Bacteria</taxon>
        <taxon>Pseudomonadati</taxon>
        <taxon>Verrucomicrobiota</taxon>
        <taxon>Verrucomicrobiia</taxon>
        <taxon>Verrucomicrobiales</taxon>
        <taxon>Verrucomicrobiaceae</taxon>
        <taxon>Roseibacillus</taxon>
    </lineage>
</organism>
<name>A0A934VGR2_9BACT</name>
<evidence type="ECO:0000259" key="4">
    <source>
        <dbReference type="PROSITE" id="PS01124"/>
    </source>
</evidence>
<dbReference type="SUPFAM" id="SSF46689">
    <property type="entry name" value="Homeodomain-like"/>
    <property type="match status" value="2"/>
</dbReference>
<comment type="caution">
    <text evidence="5">The sequence shown here is derived from an EMBL/GenBank/DDBJ whole genome shotgun (WGS) entry which is preliminary data.</text>
</comment>
<evidence type="ECO:0000313" key="5">
    <source>
        <dbReference type="EMBL" id="MBK1833133.1"/>
    </source>
</evidence>
<dbReference type="PANTHER" id="PTHR46796">
    <property type="entry name" value="HTH-TYPE TRANSCRIPTIONAL ACTIVATOR RHAS-RELATED"/>
    <property type="match status" value="1"/>
</dbReference>
<dbReference type="NCBIfam" id="TIGR00229">
    <property type="entry name" value="sensory_box"/>
    <property type="match status" value="1"/>
</dbReference>
<keyword evidence="2" id="KW-0238">DNA-binding</keyword>
<feature type="domain" description="HTH araC/xylS-type" evidence="4">
    <location>
        <begin position="147"/>
        <end position="245"/>
    </location>
</feature>
<proteinExistence type="predicted"/>
<dbReference type="Proteomes" id="UP000604083">
    <property type="component" value="Unassembled WGS sequence"/>
</dbReference>
<dbReference type="PROSITE" id="PS01124">
    <property type="entry name" value="HTH_ARAC_FAMILY_2"/>
    <property type="match status" value="1"/>
</dbReference>
<dbReference type="InterPro" id="IPR050204">
    <property type="entry name" value="AraC_XylS_family_regulators"/>
</dbReference>
<evidence type="ECO:0000256" key="2">
    <source>
        <dbReference type="ARBA" id="ARBA00023125"/>
    </source>
</evidence>
<dbReference type="CDD" id="cd00130">
    <property type="entry name" value="PAS"/>
    <property type="match status" value="1"/>
</dbReference>
<dbReference type="AlphaFoldDB" id="A0A934VGR2"/>
<dbReference type="PROSITE" id="PS00041">
    <property type="entry name" value="HTH_ARAC_FAMILY_1"/>
    <property type="match status" value="1"/>
</dbReference>
<reference evidence="5" key="1">
    <citation type="submission" date="2021-01" db="EMBL/GenBank/DDBJ databases">
        <title>Modified the classification status of verrucomicrobia.</title>
        <authorList>
            <person name="Feng X."/>
        </authorList>
    </citation>
    <scope>NUCLEOTIDE SEQUENCE</scope>
    <source>
        <strain evidence="5">KCTC 12986</strain>
    </source>
</reference>
<dbReference type="Pfam" id="PF08448">
    <property type="entry name" value="PAS_4"/>
    <property type="match status" value="1"/>
</dbReference>
<dbReference type="InterPro" id="IPR009057">
    <property type="entry name" value="Homeodomain-like_sf"/>
</dbReference>
<keyword evidence="1" id="KW-0805">Transcription regulation</keyword>
<dbReference type="InterPro" id="IPR000014">
    <property type="entry name" value="PAS"/>
</dbReference>
<evidence type="ECO:0000256" key="3">
    <source>
        <dbReference type="ARBA" id="ARBA00023163"/>
    </source>
</evidence>
<protein>
    <submittedName>
        <fullName evidence="5">AraC family transcriptional regulator</fullName>
    </submittedName>
</protein>
<gene>
    <name evidence="5" type="ORF">JIN78_03585</name>
</gene>
<dbReference type="Gene3D" id="1.10.10.60">
    <property type="entry name" value="Homeodomain-like"/>
    <property type="match status" value="2"/>
</dbReference>
<evidence type="ECO:0000256" key="1">
    <source>
        <dbReference type="ARBA" id="ARBA00023015"/>
    </source>
</evidence>
<keyword evidence="6" id="KW-1185">Reference proteome</keyword>
<keyword evidence="3" id="KW-0804">Transcription</keyword>